<name>A0A2G9RCI2_AQUCT</name>
<dbReference type="EMBL" id="KV947792">
    <property type="protein sequence ID" value="PIO25552.1"/>
    <property type="molecule type" value="Genomic_DNA"/>
</dbReference>
<dbReference type="AlphaFoldDB" id="A0A2G9RCI2"/>
<gene>
    <name evidence="1" type="ORF">AB205_0200290</name>
</gene>
<dbReference type="EMBL" id="KV947792">
    <property type="protein sequence ID" value="PIO25550.1"/>
    <property type="molecule type" value="Genomic_DNA"/>
</dbReference>
<evidence type="ECO:0000313" key="2">
    <source>
        <dbReference type="Proteomes" id="UP000228934"/>
    </source>
</evidence>
<reference evidence="2" key="1">
    <citation type="journal article" date="2017" name="Nat. Commun.">
        <title>The North American bullfrog draft genome provides insight into hormonal regulation of long noncoding RNA.</title>
        <authorList>
            <person name="Hammond S.A."/>
            <person name="Warren R.L."/>
            <person name="Vandervalk B.P."/>
            <person name="Kucuk E."/>
            <person name="Khan H."/>
            <person name="Gibb E.A."/>
            <person name="Pandoh P."/>
            <person name="Kirk H."/>
            <person name="Zhao Y."/>
            <person name="Jones M."/>
            <person name="Mungall A.J."/>
            <person name="Coope R."/>
            <person name="Pleasance S."/>
            <person name="Moore R.A."/>
            <person name="Holt R.A."/>
            <person name="Round J.M."/>
            <person name="Ohora S."/>
            <person name="Walle B.V."/>
            <person name="Veldhoen N."/>
            <person name="Helbing C.C."/>
            <person name="Birol I."/>
        </authorList>
    </citation>
    <scope>NUCLEOTIDE SEQUENCE [LARGE SCALE GENOMIC DNA]</scope>
</reference>
<sequence length="65" mass="7168">MMVQQHGVIYSVCTRLGPEESPQFKGNGAFLIEQAAQTNQVHRSLMQVFQRVRADCSSGHSCGLC</sequence>
<evidence type="ECO:0000313" key="1">
    <source>
        <dbReference type="EMBL" id="PIO25554.1"/>
    </source>
</evidence>
<dbReference type="EMBL" id="KV947792">
    <property type="protein sequence ID" value="PIO25549.1"/>
    <property type="molecule type" value="Genomic_DNA"/>
</dbReference>
<reference evidence="1" key="2">
    <citation type="submission" date="2017-08" db="EMBL/GenBank/DDBJ databases">
        <title>Assembly of the North American Bullfrog Genome.</title>
        <authorList>
            <person name="Warren R.L."/>
            <person name="Vandervalk B.P."/>
            <person name="Kucuk E."/>
            <person name="Birol I."/>
            <person name="Helbing C."/>
            <person name="Pandoh P."/>
            <person name="Behsaz B."/>
            <person name="Mohamadi H."/>
            <person name="Chu J."/>
            <person name="Jackman S."/>
            <person name="Hammond S.A."/>
            <person name="Veldhoen N."/>
            <person name="Kirk H."/>
            <person name="Zhao Y."/>
            <person name="Coope R."/>
            <person name="Pleasance S."/>
            <person name="Moore R."/>
            <person name="Holt R."/>
        </authorList>
    </citation>
    <scope>NUCLEOTIDE SEQUENCE</scope>
    <source>
        <strain evidence="1">Bruno</strain>
        <tissue evidence="1">Liver</tissue>
    </source>
</reference>
<dbReference type="Proteomes" id="UP000228934">
    <property type="component" value="Unassembled WGS sequence"/>
</dbReference>
<accession>A0A2G9RCI2</accession>
<dbReference type="OrthoDB" id="3263820at2759"/>
<keyword evidence="2" id="KW-1185">Reference proteome</keyword>
<protein>
    <submittedName>
        <fullName evidence="1">Uncharacterized protein</fullName>
    </submittedName>
</protein>
<organism evidence="1 2">
    <name type="scientific">Aquarana catesbeiana</name>
    <name type="common">American bullfrog</name>
    <name type="synonym">Rana catesbeiana</name>
    <dbReference type="NCBI Taxonomy" id="8400"/>
    <lineage>
        <taxon>Eukaryota</taxon>
        <taxon>Metazoa</taxon>
        <taxon>Chordata</taxon>
        <taxon>Craniata</taxon>
        <taxon>Vertebrata</taxon>
        <taxon>Euteleostomi</taxon>
        <taxon>Amphibia</taxon>
        <taxon>Batrachia</taxon>
        <taxon>Anura</taxon>
        <taxon>Neobatrachia</taxon>
        <taxon>Ranoidea</taxon>
        <taxon>Ranidae</taxon>
        <taxon>Aquarana</taxon>
    </lineage>
</organism>
<dbReference type="EMBL" id="KV947792">
    <property type="protein sequence ID" value="PIO25554.1"/>
    <property type="molecule type" value="Genomic_DNA"/>
</dbReference>
<proteinExistence type="predicted"/>
<dbReference type="EMBL" id="KV947792">
    <property type="protein sequence ID" value="PIO25553.1"/>
    <property type="molecule type" value="Genomic_DNA"/>
</dbReference>